<accession>A0A6N2LVY4</accession>
<name>A0A6N2LVY4_SALVM</name>
<reference evidence="2" key="1">
    <citation type="submission" date="2019-03" db="EMBL/GenBank/DDBJ databases">
        <authorList>
            <person name="Mank J."/>
            <person name="Almeida P."/>
        </authorList>
    </citation>
    <scope>NUCLEOTIDE SEQUENCE</scope>
    <source>
        <strain evidence="2">78183</strain>
    </source>
</reference>
<feature type="compositionally biased region" description="Basic and acidic residues" evidence="1">
    <location>
        <begin position="169"/>
        <end position="190"/>
    </location>
</feature>
<evidence type="ECO:0000313" key="2">
    <source>
        <dbReference type="EMBL" id="VFU45801.1"/>
    </source>
</evidence>
<sequence length="266" mass="30186">MGRASRWMINFLLGKKEEKTKKREISSYAAEKETTPTAISTYKRRWSFGKSEKKERTQAADRIRKAVEDAAAGQESFVWFKGIIHLTGIGGPENVAGESQLAMQGESLRHREAADAIDSKNRSKNINSTRSFPSRHKTVPQLARPFPKQPGEELPSLTNGQTIYITDTESSKAEVRSHSELKQRPKESNRAKNKQTTWMDGLNGHQDAQSQCSFSHSKHLVHENQDPWFIKLYRPAKSKDSYYDANITTSTPYSNYSKVLVTYEVS</sequence>
<feature type="compositionally biased region" description="Basic and acidic residues" evidence="1">
    <location>
        <begin position="112"/>
        <end position="121"/>
    </location>
</feature>
<organism evidence="2">
    <name type="scientific">Salix viminalis</name>
    <name type="common">Common osier</name>
    <name type="synonym">Basket willow</name>
    <dbReference type="NCBI Taxonomy" id="40686"/>
    <lineage>
        <taxon>Eukaryota</taxon>
        <taxon>Viridiplantae</taxon>
        <taxon>Streptophyta</taxon>
        <taxon>Embryophyta</taxon>
        <taxon>Tracheophyta</taxon>
        <taxon>Spermatophyta</taxon>
        <taxon>Magnoliopsida</taxon>
        <taxon>eudicotyledons</taxon>
        <taxon>Gunneridae</taxon>
        <taxon>Pentapetalae</taxon>
        <taxon>rosids</taxon>
        <taxon>fabids</taxon>
        <taxon>Malpighiales</taxon>
        <taxon>Salicaceae</taxon>
        <taxon>Saliceae</taxon>
        <taxon>Salix</taxon>
    </lineage>
</organism>
<feature type="region of interest" description="Disordered" evidence="1">
    <location>
        <begin position="112"/>
        <end position="209"/>
    </location>
</feature>
<dbReference type="EMBL" id="CAADRP010001630">
    <property type="protein sequence ID" value="VFU45801.1"/>
    <property type="molecule type" value="Genomic_DNA"/>
</dbReference>
<feature type="compositionally biased region" description="Polar residues" evidence="1">
    <location>
        <begin position="156"/>
        <end position="168"/>
    </location>
</feature>
<proteinExistence type="predicted"/>
<evidence type="ECO:0008006" key="3">
    <source>
        <dbReference type="Google" id="ProtNLM"/>
    </source>
</evidence>
<evidence type="ECO:0000256" key="1">
    <source>
        <dbReference type="SAM" id="MobiDB-lite"/>
    </source>
</evidence>
<dbReference type="AlphaFoldDB" id="A0A6N2LVY4"/>
<protein>
    <recommendedName>
        <fullName evidence="3">DUF4005 domain-containing protein</fullName>
    </recommendedName>
</protein>
<gene>
    <name evidence="2" type="ORF">SVIM_LOCUS288523</name>
</gene>